<dbReference type="Pfam" id="PF13280">
    <property type="entry name" value="WYL"/>
    <property type="match status" value="1"/>
</dbReference>
<accession>A0ABV1G610</accession>
<reference evidence="3 4" key="1">
    <citation type="submission" date="2024-03" db="EMBL/GenBank/DDBJ databases">
        <title>Human intestinal bacterial collection.</title>
        <authorList>
            <person name="Pauvert C."/>
            <person name="Hitch T.C.A."/>
            <person name="Clavel T."/>
        </authorList>
    </citation>
    <scope>NUCLEOTIDE SEQUENCE [LARGE SCALE GENOMIC DNA]</scope>
    <source>
        <strain evidence="3 4">CLA-AA-H192</strain>
    </source>
</reference>
<evidence type="ECO:0000313" key="3">
    <source>
        <dbReference type="EMBL" id="MEQ2510850.1"/>
    </source>
</evidence>
<sequence>MESFEPKKLALIRIWQILKDYSDYDHPLTQEDIAVKLENEYGIVIERKAISRNISLLKEAGIDIESRRAGSYLERREFEDSELHMLIDGVLSSKYITAKHSKSIIERLCRLSNKYFRSNIKHVHSVNDWYKTDNQALFYNIELIDTAIEEGKQIHYDYNKYGIDKKLHKSSHQYVTPYLMILHNQRYYLMAYSEYWGNMVFHRLDRITNMTVADKKATSLRSVPGYENGINYKELSSSMPYMYTDRPEYIEFVADAGIIDQIIDWFGSDIRIAKTDEESKVRISVKASLNAMVHWAMQYIDHVEIISPESMRDRICESLKNGMKKYHMEQEGRTYYE</sequence>
<dbReference type="InterPro" id="IPR057727">
    <property type="entry name" value="WCX_dom"/>
</dbReference>
<dbReference type="Proteomes" id="UP001491552">
    <property type="component" value="Unassembled WGS sequence"/>
</dbReference>
<protein>
    <submittedName>
        <fullName evidence="3">WYL domain-containing protein</fullName>
    </submittedName>
</protein>
<dbReference type="InterPro" id="IPR026881">
    <property type="entry name" value="WYL_dom"/>
</dbReference>
<dbReference type="PANTHER" id="PTHR34580:SF1">
    <property type="entry name" value="PROTEIN PAFC"/>
    <property type="match status" value="1"/>
</dbReference>
<evidence type="ECO:0000259" key="2">
    <source>
        <dbReference type="Pfam" id="PF25583"/>
    </source>
</evidence>
<dbReference type="RefSeq" id="WP_349135534.1">
    <property type="nucleotide sequence ID" value="NZ_JBBMFF010000194.1"/>
</dbReference>
<organism evidence="3 4">
    <name type="scientific">Faecousia intestinalis</name>
    <dbReference type="NCBI Taxonomy" id="3133167"/>
    <lineage>
        <taxon>Bacteria</taxon>
        <taxon>Bacillati</taxon>
        <taxon>Bacillota</taxon>
        <taxon>Clostridia</taxon>
        <taxon>Eubacteriales</taxon>
        <taxon>Oscillospiraceae</taxon>
        <taxon>Faecousia</taxon>
    </lineage>
</organism>
<dbReference type="Pfam" id="PF25583">
    <property type="entry name" value="WCX"/>
    <property type="match status" value="1"/>
</dbReference>
<dbReference type="EMBL" id="JBBMFF010000194">
    <property type="protein sequence ID" value="MEQ2510850.1"/>
    <property type="molecule type" value="Genomic_DNA"/>
</dbReference>
<gene>
    <name evidence="3" type="ORF">WMO66_06255</name>
</gene>
<feature type="domain" description="WYL" evidence="1">
    <location>
        <begin position="141"/>
        <end position="212"/>
    </location>
</feature>
<dbReference type="InterPro" id="IPR051534">
    <property type="entry name" value="CBASS_pafABC_assoc_protein"/>
</dbReference>
<proteinExistence type="predicted"/>
<name>A0ABV1G610_9FIRM</name>
<feature type="domain" description="WCX" evidence="2">
    <location>
        <begin position="254"/>
        <end position="320"/>
    </location>
</feature>
<dbReference type="PROSITE" id="PS52050">
    <property type="entry name" value="WYL"/>
    <property type="match status" value="1"/>
</dbReference>
<evidence type="ECO:0000259" key="1">
    <source>
        <dbReference type="Pfam" id="PF13280"/>
    </source>
</evidence>
<keyword evidence="4" id="KW-1185">Reference proteome</keyword>
<comment type="caution">
    <text evidence="3">The sequence shown here is derived from an EMBL/GenBank/DDBJ whole genome shotgun (WGS) entry which is preliminary data.</text>
</comment>
<evidence type="ECO:0000313" key="4">
    <source>
        <dbReference type="Proteomes" id="UP001491552"/>
    </source>
</evidence>
<dbReference type="PANTHER" id="PTHR34580">
    <property type="match status" value="1"/>
</dbReference>